<accession>A0A9P5PQG3</accession>
<comment type="caution">
    <text evidence="1">The sequence shown here is derived from an EMBL/GenBank/DDBJ whole genome shotgun (WGS) entry which is preliminary data.</text>
</comment>
<keyword evidence="2" id="KW-1185">Reference proteome</keyword>
<dbReference type="EMBL" id="JADNRY010000064">
    <property type="protein sequence ID" value="KAF9068153.1"/>
    <property type="molecule type" value="Genomic_DNA"/>
</dbReference>
<dbReference type="AlphaFoldDB" id="A0A9P5PQG3"/>
<evidence type="ECO:0000313" key="1">
    <source>
        <dbReference type="EMBL" id="KAF9068153.1"/>
    </source>
</evidence>
<gene>
    <name evidence="1" type="ORF">BDP27DRAFT_1392835</name>
</gene>
<dbReference type="Proteomes" id="UP000772434">
    <property type="component" value="Unassembled WGS sequence"/>
</dbReference>
<proteinExistence type="predicted"/>
<name>A0A9P5PQG3_9AGAR</name>
<evidence type="ECO:0000313" key="2">
    <source>
        <dbReference type="Proteomes" id="UP000772434"/>
    </source>
</evidence>
<sequence>MNGWVNMDNDYISIAAPASTTHLDLDKDIPSDTNWNLLSSHFTSVTHLLMESGYNEKIGDEGIPLHWPLQKLTISSACGDVCTSPWIIEGRVRHLVFNYTAGLRFEGPKTDELVRTHKTAIANGEKEGAKSGGLTIVYVPDLVNDWMREKYADLKEDESNDKQVEAGIINNQLRTLEIIHNDAQDTLFRYILAKPSLIDPVETLNVVAGSPHDLDMAPGNFLGEVLTQLTALKTLLPSLVRLLPPNLEVLRFRSSVSLAGKPESFDEWVKAFGDPQFLPNLKSLSFVLDLEDGETQSTAEVSTSLPEPKVSDAVLAQAKGACERLWRAVEFRGVVVEPFGASWSKDFTGILPVDERWEKL</sequence>
<protein>
    <submittedName>
        <fullName evidence="1">Uncharacterized protein</fullName>
    </submittedName>
</protein>
<dbReference type="OrthoDB" id="3267648at2759"/>
<reference evidence="1" key="1">
    <citation type="submission" date="2020-11" db="EMBL/GenBank/DDBJ databases">
        <authorList>
            <consortium name="DOE Joint Genome Institute"/>
            <person name="Ahrendt S."/>
            <person name="Riley R."/>
            <person name="Andreopoulos W."/>
            <person name="Labutti K."/>
            <person name="Pangilinan J."/>
            <person name="Ruiz-Duenas F.J."/>
            <person name="Barrasa J.M."/>
            <person name="Sanchez-Garcia M."/>
            <person name="Camarero S."/>
            <person name="Miyauchi S."/>
            <person name="Serrano A."/>
            <person name="Linde D."/>
            <person name="Babiker R."/>
            <person name="Drula E."/>
            <person name="Ayuso-Fernandez I."/>
            <person name="Pacheco R."/>
            <person name="Padilla G."/>
            <person name="Ferreira P."/>
            <person name="Barriuso J."/>
            <person name="Kellner H."/>
            <person name="Castanera R."/>
            <person name="Alfaro M."/>
            <person name="Ramirez L."/>
            <person name="Pisabarro A.G."/>
            <person name="Kuo A."/>
            <person name="Tritt A."/>
            <person name="Lipzen A."/>
            <person name="He G."/>
            <person name="Yan M."/>
            <person name="Ng V."/>
            <person name="Cullen D."/>
            <person name="Martin F."/>
            <person name="Rosso M.-N."/>
            <person name="Henrissat B."/>
            <person name="Hibbett D."/>
            <person name="Martinez A.T."/>
            <person name="Grigoriev I.V."/>
        </authorList>
    </citation>
    <scope>NUCLEOTIDE SEQUENCE</scope>
    <source>
        <strain evidence="1">AH 40177</strain>
    </source>
</reference>
<organism evidence="1 2">
    <name type="scientific">Rhodocollybia butyracea</name>
    <dbReference type="NCBI Taxonomy" id="206335"/>
    <lineage>
        <taxon>Eukaryota</taxon>
        <taxon>Fungi</taxon>
        <taxon>Dikarya</taxon>
        <taxon>Basidiomycota</taxon>
        <taxon>Agaricomycotina</taxon>
        <taxon>Agaricomycetes</taxon>
        <taxon>Agaricomycetidae</taxon>
        <taxon>Agaricales</taxon>
        <taxon>Marasmiineae</taxon>
        <taxon>Omphalotaceae</taxon>
        <taxon>Rhodocollybia</taxon>
    </lineage>
</organism>